<dbReference type="Proteomes" id="UP000198703">
    <property type="component" value="Unassembled WGS sequence"/>
</dbReference>
<keyword evidence="2" id="KW-1185">Reference proteome</keyword>
<sequence length="165" mass="18532">MRKTRWQTYYDRQEGALAGARERNERNAFPDRIALFFGDETGISNGAGWRLQGAIEDEAAALRLQSFEETVFCMGRHGGIGMNDDDALVFPRKFGAEALRGGWRHWSQKAISGMPDLLRAHGEGDQLRADAELIEKWLEADRTLSDEKAALIRGDVAPLILPSWE</sequence>
<proteinExistence type="predicted"/>
<dbReference type="RefSeq" id="WP_139284170.1">
    <property type="nucleotide sequence ID" value="NZ_FNQM01000029.1"/>
</dbReference>
<evidence type="ECO:0000313" key="2">
    <source>
        <dbReference type="Proteomes" id="UP000198703"/>
    </source>
</evidence>
<evidence type="ECO:0000313" key="1">
    <source>
        <dbReference type="EMBL" id="SEB00924.1"/>
    </source>
</evidence>
<gene>
    <name evidence="1" type="ORF">SAMN05444370_1296</name>
</gene>
<protein>
    <submittedName>
        <fullName evidence="1">Uncharacterized protein</fullName>
    </submittedName>
</protein>
<dbReference type="AlphaFoldDB" id="A0A1H4FUG4"/>
<dbReference type="STRING" id="89524.SAMN05444370_1296"/>
<organism evidence="1 2">
    <name type="scientific">Rubrimonas cliftonensis</name>
    <dbReference type="NCBI Taxonomy" id="89524"/>
    <lineage>
        <taxon>Bacteria</taxon>
        <taxon>Pseudomonadati</taxon>
        <taxon>Pseudomonadota</taxon>
        <taxon>Alphaproteobacteria</taxon>
        <taxon>Rhodobacterales</taxon>
        <taxon>Paracoccaceae</taxon>
        <taxon>Rubrimonas</taxon>
    </lineage>
</organism>
<reference evidence="1 2" key="1">
    <citation type="submission" date="2016-10" db="EMBL/GenBank/DDBJ databases">
        <authorList>
            <person name="de Groot N.N."/>
        </authorList>
    </citation>
    <scope>NUCLEOTIDE SEQUENCE [LARGE SCALE GENOMIC DNA]</scope>
    <source>
        <strain evidence="1 2">DSM 15345</strain>
    </source>
</reference>
<dbReference type="EMBL" id="FNQM01000029">
    <property type="protein sequence ID" value="SEB00924.1"/>
    <property type="molecule type" value="Genomic_DNA"/>
</dbReference>
<dbReference type="OrthoDB" id="8692at2"/>
<name>A0A1H4FUG4_9RHOB</name>
<accession>A0A1H4FUG4</accession>